<dbReference type="Pfam" id="PF20901">
    <property type="entry name" value="Sf6_terminase"/>
    <property type="match status" value="1"/>
</dbReference>
<dbReference type="InterPro" id="IPR048683">
    <property type="entry name" value="Sf6_terminase"/>
</dbReference>
<dbReference type="AlphaFoldDB" id="A0A0U5F7L7"/>
<sequence>MVSKMKAGRPSVFSPAIEDEICARIIEGESLRSICRDDHMPGQSTVFGWLESSAYADFRSRYAQARARAAEAFEDEIIDVARTATAEDAAAKRLHVDTLKWVMSKRAPKVYGDKITQEHTGPDGGPVQVSEVRRVIVRPPDKKE</sequence>
<accession>A0A0U5F7L7</accession>
<reference evidence="3" key="1">
    <citation type="submission" date="2014-09" db="EMBL/GenBank/DDBJ databases">
        <authorList>
            <person name="Illeghems K.G."/>
        </authorList>
    </citation>
    <scope>NUCLEOTIDE SEQUENCE [LARGE SCALE GENOMIC DNA]</scope>
    <source>
        <strain evidence="3">LMG 23848T</strain>
    </source>
</reference>
<proteinExistence type="predicted"/>
<evidence type="ECO:0000313" key="2">
    <source>
        <dbReference type="EMBL" id="CEF54608.1"/>
    </source>
</evidence>
<gene>
    <name evidence="2" type="ORF">AGA_875</name>
</gene>
<dbReference type="EMBL" id="LN609302">
    <property type="protein sequence ID" value="CEF54608.1"/>
    <property type="molecule type" value="Genomic_DNA"/>
</dbReference>
<dbReference type="STRING" id="431306.AGA_875"/>
<name>A0A0U5F7L7_9PROT</name>
<evidence type="ECO:0008006" key="4">
    <source>
        <dbReference type="Google" id="ProtNLM"/>
    </source>
</evidence>
<evidence type="ECO:0000256" key="1">
    <source>
        <dbReference type="SAM" id="MobiDB-lite"/>
    </source>
</evidence>
<dbReference type="Proteomes" id="UP000068250">
    <property type="component" value="Chromosome I"/>
</dbReference>
<dbReference type="Gene3D" id="1.10.10.60">
    <property type="entry name" value="Homeodomain-like"/>
    <property type="match status" value="1"/>
</dbReference>
<feature type="region of interest" description="Disordered" evidence="1">
    <location>
        <begin position="113"/>
        <end position="132"/>
    </location>
</feature>
<protein>
    <recommendedName>
        <fullName evidence="4">Terminase small subunit</fullName>
    </recommendedName>
</protein>
<evidence type="ECO:0000313" key="3">
    <source>
        <dbReference type="Proteomes" id="UP000068250"/>
    </source>
</evidence>
<organism evidence="2 3">
    <name type="scientific">Acetobacter ghanensis</name>
    <dbReference type="NCBI Taxonomy" id="431306"/>
    <lineage>
        <taxon>Bacteria</taxon>
        <taxon>Pseudomonadati</taxon>
        <taxon>Pseudomonadota</taxon>
        <taxon>Alphaproteobacteria</taxon>
        <taxon>Acetobacterales</taxon>
        <taxon>Acetobacteraceae</taxon>
        <taxon>Acetobacter</taxon>
    </lineage>
</organism>
<dbReference type="PATRIC" id="fig|431306.5.peg.868"/>